<evidence type="ECO:0000313" key="3">
    <source>
        <dbReference type="EMBL" id="KTD01438.1"/>
    </source>
</evidence>
<evidence type="ECO:0000313" key="6">
    <source>
        <dbReference type="Proteomes" id="UP000054698"/>
    </source>
</evidence>
<dbReference type="PROSITE" id="PS51257">
    <property type="entry name" value="PROKAR_LIPOPROTEIN"/>
    <property type="match status" value="1"/>
</dbReference>
<evidence type="ECO:0000313" key="8">
    <source>
        <dbReference type="Proteomes" id="UP000254033"/>
    </source>
</evidence>
<evidence type="ECO:0000313" key="4">
    <source>
        <dbReference type="EMBL" id="SPX61247.1"/>
    </source>
</evidence>
<proteinExistence type="predicted"/>
<dbReference type="EMBL" id="UGNY01000001">
    <property type="protein sequence ID" value="STX38980.1"/>
    <property type="molecule type" value="Genomic_DNA"/>
</dbReference>
<feature type="signal peptide" evidence="1">
    <location>
        <begin position="1"/>
        <end position="21"/>
    </location>
</feature>
<dbReference type="EMBL" id="UASS01000018">
    <property type="protein sequence ID" value="SPX61247.1"/>
    <property type="molecule type" value="Genomic_DNA"/>
</dbReference>
<dbReference type="EMBL" id="LNYB01000031">
    <property type="protein sequence ID" value="KTD01438.1"/>
    <property type="molecule type" value="Genomic_DNA"/>
</dbReference>
<evidence type="ECO:0000256" key="1">
    <source>
        <dbReference type="SAM" id="SignalP"/>
    </source>
</evidence>
<keyword evidence="6" id="KW-1185">Reference proteome</keyword>
<reference evidence="7 8" key="2">
    <citation type="submission" date="2018-06" db="EMBL/GenBank/DDBJ databases">
        <authorList>
            <consortium name="Pathogen Informatics"/>
            <person name="Doyle S."/>
        </authorList>
    </citation>
    <scope>NUCLEOTIDE SEQUENCE [LARGE SCALE GENOMIC DNA]</scope>
    <source>
        <strain evidence="5 8">NCTC11978</strain>
        <strain evidence="4 7">NCTC12022</strain>
    </source>
</reference>
<organism evidence="3 6">
    <name type="scientific">Legionella feeleii</name>
    <dbReference type="NCBI Taxonomy" id="453"/>
    <lineage>
        <taxon>Bacteria</taxon>
        <taxon>Pseudomonadati</taxon>
        <taxon>Pseudomonadota</taxon>
        <taxon>Gammaproteobacteria</taxon>
        <taxon>Legionellales</taxon>
        <taxon>Legionellaceae</taxon>
        <taxon>Legionella</taxon>
    </lineage>
</organism>
<dbReference type="Proteomes" id="UP000254033">
    <property type="component" value="Unassembled WGS sequence"/>
</dbReference>
<dbReference type="Gene3D" id="2.40.160.20">
    <property type="match status" value="1"/>
</dbReference>
<dbReference type="Proteomes" id="UP000251942">
    <property type="component" value="Unassembled WGS sequence"/>
</dbReference>
<dbReference type="Proteomes" id="UP000054698">
    <property type="component" value="Unassembled WGS sequence"/>
</dbReference>
<reference evidence="3 6" key="1">
    <citation type="submission" date="2015-11" db="EMBL/GenBank/DDBJ databases">
        <title>Genomic analysis of 38 Legionella species identifies large and diverse effector repertoires.</title>
        <authorList>
            <person name="Burstein D."/>
            <person name="Amaro F."/>
            <person name="Zusman T."/>
            <person name="Lifshitz Z."/>
            <person name="Cohen O."/>
            <person name="Gilbert J.A."/>
            <person name="Pupko T."/>
            <person name="Shuman H.A."/>
            <person name="Segal G."/>
        </authorList>
    </citation>
    <scope>NUCLEOTIDE SEQUENCE [LARGE SCALE GENOMIC DNA]</scope>
    <source>
        <strain evidence="3 6">WO-44C</strain>
    </source>
</reference>
<dbReference type="STRING" id="453.Lfee_1042"/>
<keyword evidence="1" id="KW-0732">Signal</keyword>
<dbReference type="InterPro" id="IPR002566">
    <property type="entry name" value="Msp4_OMP-like"/>
</dbReference>
<sequence length="258" mass="27955">MKQLRHIGLAGLLLASCSVFSAVPAEGWYAGATGIVSYAPRINAGTHPRPRGVVSDLAGTQIAYSIGGGGGGQIGYRICYFRVEGELFFDYNPVTRLTVDGLSFKRHFVPFNAFVVNSLAPFATSGGTPGIQIKGNTSFGGAMINGYYDIYDEDDDPSFVPYIGLGIGYAHISSQLNFYGIANPTVTQPSNEFFITGGKTSANTPVGQIILGLSYFYSDETSFGLDYRYMSTRTISAFDTRFQVHTLNLFFNYTFSEA</sequence>
<dbReference type="SUPFAM" id="SSF56925">
    <property type="entry name" value="OMPA-like"/>
    <property type="match status" value="1"/>
</dbReference>
<feature type="chain" id="PRO_5033245318" evidence="1">
    <location>
        <begin position="22"/>
        <end position="258"/>
    </location>
</feature>
<dbReference type="RefSeq" id="WP_058444588.1">
    <property type="nucleotide sequence ID" value="NZ_CAAAHT010000008.1"/>
</dbReference>
<dbReference type="OrthoDB" id="5647185at2"/>
<dbReference type="Pfam" id="PF01617">
    <property type="entry name" value="Surface_Ag_2"/>
    <property type="match status" value="1"/>
</dbReference>
<dbReference type="PATRIC" id="fig|453.4.peg.1122"/>
<dbReference type="InterPro" id="IPR011250">
    <property type="entry name" value="OMP/PagP_B-barrel"/>
</dbReference>
<gene>
    <name evidence="3" type="ORF">Lfee_1042</name>
    <name evidence="5" type="ORF">NCTC11978_02170</name>
    <name evidence="4" type="ORF">NCTC12022_01987</name>
</gene>
<evidence type="ECO:0000313" key="5">
    <source>
        <dbReference type="EMBL" id="STX38980.1"/>
    </source>
</evidence>
<evidence type="ECO:0000259" key="2">
    <source>
        <dbReference type="Pfam" id="PF01617"/>
    </source>
</evidence>
<protein>
    <submittedName>
        <fullName evidence="3">Opacity protein-like surface antigen</fullName>
    </submittedName>
</protein>
<evidence type="ECO:0000313" key="7">
    <source>
        <dbReference type="Proteomes" id="UP000251942"/>
    </source>
</evidence>
<accession>A0A0W0U0B5</accession>
<feature type="domain" description="Msp4/OMP-like" evidence="2">
    <location>
        <begin position="69"/>
        <end position="173"/>
    </location>
</feature>
<dbReference type="AlphaFoldDB" id="A0A0W0U0B5"/>
<name>A0A0W0U0B5_9GAMM</name>